<evidence type="ECO:0000313" key="2">
    <source>
        <dbReference type="EMBL" id="AYO15014.1"/>
    </source>
</evidence>
<evidence type="ECO:0000313" key="5">
    <source>
        <dbReference type="Proteomes" id="UP000390336"/>
    </source>
</evidence>
<protein>
    <submittedName>
        <fullName evidence="3">Uncharacterized protein</fullName>
    </submittedName>
</protein>
<keyword evidence="4" id="KW-1185">Reference proteome</keyword>
<organism evidence="3 5">
    <name type="scientific">Vibrio owensii</name>
    <dbReference type="NCBI Taxonomy" id="696485"/>
    <lineage>
        <taxon>Bacteria</taxon>
        <taxon>Pseudomonadati</taxon>
        <taxon>Pseudomonadota</taxon>
        <taxon>Gammaproteobacteria</taxon>
        <taxon>Vibrionales</taxon>
        <taxon>Vibrionaceae</taxon>
        <taxon>Vibrio</taxon>
    </lineage>
</organism>
<dbReference type="EMBL" id="CP033137">
    <property type="protein sequence ID" value="AYO15014.1"/>
    <property type="molecule type" value="Genomic_DNA"/>
</dbReference>
<keyword evidence="1" id="KW-0732">Signal</keyword>
<dbReference type="EMBL" id="CP045859">
    <property type="protein sequence ID" value="QGH47314.1"/>
    <property type="molecule type" value="Genomic_DNA"/>
</dbReference>
<feature type="signal peptide" evidence="1">
    <location>
        <begin position="1"/>
        <end position="21"/>
    </location>
</feature>
<dbReference type="AlphaFoldDB" id="A0AAP9GBZ3"/>
<reference evidence="2 4" key="2">
    <citation type="submission" date="2018-10" db="EMBL/GenBank/DDBJ databases">
        <title>Whole Genome of Vibrio owensii strain 170502, isolated from Acute Hepatopancreatic Necrosis Disease (AHPND) shrimp.</title>
        <authorList>
            <person name="Yan M."/>
            <person name="Wang X."/>
            <person name="Wang Y."/>
        </authorList>
    </citation>
    <scope>NUCLEOTIDE SEQUENCE [LARGE SCALE GENOMIC DNA]</scope>
    <source>
        <strain evidence="2 4">1700302</strain>
    </source>
</reference>
<name>A0AAP9GBZ3_9VIBR</name>
<dbReference type="Proteomes" id="UP000272136">
    <property type="component" value="Chromosome 1"/>
</dbReference>
<reference evidence="3" key="3">
    <citation type="submission" date="2019-11" db="EMBL/GenBank/DDBJ databases">
        <title>Complete genome sequence of Vibrio owensii SH-14 isolated from shrimp with acute hepatopancreatic necrosis diease.</title>
        <authorList>
            <person name="Liang X."/>
            <person name="Wang Y."/>
        </authorList>
    </citation>
    <scope>NUCLEOTIDE SEQUENCE</scope>
    <source>
        <strain evidence="3">SH14</strain>
    </source>
</reference>
<evidence type="ECO:0000256" key="1">
    <source>
        <dbReference type="SAM" id="SignalP"/>
    </source>
</evidence>
<proteinExistence type="predicted"/>
<gene>
    <name evidence="3" type="ORF">APZ19_09535</name>
    <name evidence="2" type="ORF">D0812_11550</name>
</gene>
<dbReference type="Proteomes" id="UP000390336">
    <property type="component" value="Chromosome 1"/>
</dbReference>
<feature type="chain" id="PRO_5043041094" evidence="1">
    <location>
        <begin position="22"/>
        <end position="141"/>
    </location>
</feature>
<accession>A0AAP9GBZ3</accession>
<evidence type="ECO:0000313" key="3">
    <source>
        <dbReference type="EMBL" id="QGH47314.1"/>
    </source>
</evidence>
<dbReference type="RefSeq" id="WP_054822609.1">
    <property type="nucleotide sequence ID" value="NZ_CP033137.1"/>
</dbReference>
<reference evidence="3 5" key="1">
    <citation type="journal article" date="2015" name="Genome Announc.">
        <title>Draft Genome Sequence of Vibrio owensii Strain SH-14, Which Causes Shrimp Acute Hepatopancreatic Necrosis Disease.</title>
        <authorList>
            <person name="Liu L."/>
            <person name="Xiao J."/>
            <person name="Xia X."/>
            <person name="Pan Y."/>
            <person name="Yan S."/>
            <person name="Wang Y."/>
        </authorList>
    </citation>
    <scope>NUCLEOTIDE SEQUENCE [LARGE SCALE GENOMIC DNA]</scope>
    <source>
        <strain evidence="3 5">SH14</strain>
    </source>
</reference>
<evidence type="ECO:0000313" key="4">
    <source>
        <dbReference type="Proteomes" id="UP000272136"/>
    </source>
</evidence>
<sequence length="141" mass="16284">MNLKRTIGIAVFIVAMPFLNATGGDFTVYSPATSRRLETHLQFAHGFYSSLQFMPNDMIRYSHGLYAVVDNTVFMLSLKKSYEFLENKHNAAKTIEINARDYLSQINVAQFDAQHNTVYLNKRFEYERLDNIQVSGKLGFW</sequence>